<feature type="non-terminal residue" evidence="1">
    <location>
        <position position="99"/>
    </location>
</feature>
<protein>
    <submittedName>
        <fullName evidence="1">44785_t:CDS:1</fullName>
    </submittedName>
</protein>
<keyword evidence="2" id="KW-1185">Reference proteome</keyword>
<dbReference type="Proteomes" id="UP000789901">
    <property type="component" value="Unassembled WGS sequence"/>
</dbReference>
<feature type="non-terminal residue" evidence="1">
    <location>
        <position position="1"/>
    </location>
</feature>
<name>A0ABN7VZB7_GIGMA</name>
<evidence type="ECO:0000313" key="1">
    <source>
        <dbReference type="EMBL" id="CAG8808442.1"/>
    </source>
</evidence>
<comment type="caution">
    <text evidence="1">The sequence shown here is derived from an EMBL/GenBank/DDBJ whole genome shotgun (WGS) entry which is preliminary data.</text>
</comment>
<accession>A0ABN7VZB7</accession>
<sequence length="99" mass="11332">INPRRPKSNPQNQRAPLFKYSSNLTAVSTDALRKGVENYAKREDEIKAFADAFQKSSTLEDLLITDNGIDFEGGEDLAKHMEWNDLIYQPDEPDEFNEI</sequence>
<dbReference type="EMBL" id="CAJVQB010026398">
    <property type="protein sequence ID" value="CAG8808442.1"/>
    <property type="molecule type" value="Genomic_DNA"/>
</dbReference>
<proteinExistence type="predicted"/>
<reference evidence="1 2" key="1">
    <citation type="submission" date="2021-06" db="EMBL/GenBank/DDBJ databases">
        <authorList>
            <person name="Kallberg Y."/>
            <person name="Tangrot J."/>
            <person name="Rosling A."/>
        </authorList>
    </citation>
    <scope>NUCLEOTIDE SEQUENCE [LARGE SCALE GENOMIC DNA]</scope>
    <source>
        <strain evidence="1 2">120-4 pot B 10/14</strain>
    </source>
</reference>
<gene>
    <name evidence="1" type="ORF">GMARGA_LOCUS24704</name>
</gene>
<organism evidence="1 2">
    <name type="scientific">Gigaspora margarita</name>
    <dbReference type="NCBI Taxonomy" id="4874"/>
    <lineage>
        <taxon>Eukaryota</taxon>
        <taxon>Fungi</taxon>
        <taxon>Fungi incertae sedis</taxon>
        <taxon>Mucoromycota</taxon>
        <taxon>Glomeromycotina</taxon>
        <taxon>Glomeromycetes</taxon>
        <taxon>Diversisporales</taxon>
        <taxon>Gigasporaceae</taxon>
        <taxon>Gigaspora</taxon>
    </lineage>
</organism>
<evidence type="ECO:0000313" key="2">
    <source>
        <dbReference type="Proteomes" id="UP000789901"/>
    </source>
</evidence>
<dbReference type="SUPFAM" id="SSF52047">
    <property type="entry name" value="RNI-like"/>
    <property type="match status" value="1"/>
</dbReference>